<evidence type="ECO:0000313" key="2">
    <source>
        <dbReference type="Ensembl" id="ENSCJAP00000062809.1"/>
    </source>
</evidence>
<reference evidence="2" key="3">
    <citation type="submission" date="2025-09" db="UniProtKB">
        <authorList>
            <consortium name="Ensembl"/>
        </authorList>
    </citation>
    <scope>IDENTIFICATION</scope>
</reference>
<protein>
    <submittedName>
        <fullName evidence="2">Uncharacterized protein</fullName>
    </submittedName>
</protein>
<dbReference type="AlphaFoldDB" id="A0A2R8MNY7"/>
<sequence>NTGTGGKLTFGTGTRLQVTLGR</sequence>
<feature type="region of interest" description="Disordered" evidence="1">
    <location>
        <begin position="1"/>
        <end position="22"/>
    </location>
</feature>
<accession>A0A2R8MNY7</accession>
<evidence type="ECO:0000313" key="3">
    <source>
        <dbReference type="Proteomes" id="UP000008225"/>
    </source>
</evidence>
<dbReference type="Proteomes" id="UP000008225">
    <property type="component" value="Chromosome 10"/>
</dbReference>
<dbReference type="Ensembl" id="ENSCJAT00000075816.2">
    <property type="protein sequence ID" value="ENSCJAP00000062809.1"/>
    <property type="gene ID" value="ENSCJAG00000038280.2"/>
</dbReference>
<keyword evidence="3" id="KW-1185">Reference proteome</keyword>
<organism evidence="2 3">
    <name type="scientific">Callithrix jacchus</name>
    <name type="common">White-tufted-ear marmoset</name>
    <name type="synonym">Simia Jacchus</name>
    <dbReference type="NCBI Taxonomy" id="9483"/>
    <lineage>
        <taxon>Eukaryota</taxon>
        <taxon>Metazoa</taxon>
        <taxon>Chordata</taxon>
        <taxon>Craniata</taxon>
        <taxon>Vertebrata</taxon>
        <taxon>Euteleostomi</taxon>
        <taxon>Mammalia</taxon>
        <taxon>Eutheria</taxon>
        <taxon>Euarchontoglires</taxon>
        <taxon>Primates</taxon>
        <taxon>Haplorrhini</taxon>
        <taxon>Platyrrhini</taxon>
        <taxon>Cebidae</taxon>
        <taxon>Callitrichinae</taxon>
        <taxon>Callithrix</taxon>
        <taxon>Callithrix</taxon>
    </lineage>
</organism>
<name>A0A2R8MNY7_CALJA</name>
<dbReference type="InParanoid" id="A0A2R8MNY7"/>
<reference evidence="2" key="1">
    <citation type="submission" date="2009-03" db="EMBL/GenBank/DDBJ databases">
        <authorList>
            <person name="Warren W."/>
            <person name="Ye L."/>
            <person name="Minx P."/>
            <person name="Worley K."/>
            <person name="Gibbs R."/>
            <person name="Wilson R.K."/>
        </authorList>
    </citation>
    <scope>NUCLEOTIDE SEQUENCE [LARGE SCALE GENOMIC DNA]</scope>
</reference>
<evidence type="ECO:0000256" key="1">
    <source>
        <dbReference type="SAM" id="MobiDB-lite"/>
    </source>
</evidence>
<proteinExistence type="predicted"/>
<reference evidence="2" key="2">
    <citation type="submission" date="2025-08" db="UniProtKB">
        <authorList>
            <consortium name="Ensembl"/>
        </authorList>
    </citation>
    <scope>IDENTIFICATION</scope>
</reference>